<dbReference type="AlphaFoldDB" id="A0AAD4WVV4"/>
<evidence type="ECO:0000313" key="2">
    <source>
        <dbReference type="Proteomes" id="UP001054821"/>
    </source>
</evidence>
<dbReference type="Proteomes" id="UP001054821">
    <property type="component" value="Chromosome 1"/>
</dbReference>
<comment type="caution">
    <text evidence="1">The sequence shown here is derived from an EMBL/GenBank/DDBJ whole genome shotgun (WGS) entry which is preliminary data.</text>
</comment>
<reference evidence="1 2" key="1">
    <citation type="journal article" date="2022" name="G3 (Bethesda)">
        <title>Whole-genome sequence and methylome profiling of the almond [Prunus dulcis (Mill.) D.A. Webb] cultivar 'Nonpareil'.</title>
        <authorList>
            <person name="D'Amico-Willman K.M."/>
            <person name="Ouma W.Z."/>
            <person name="Meulia T."/>
            <person name="Sideli G.M."/>
            <person name="Gradziel T.M."/>
            <person name="Fresnedo-Ramirez J."/>
        </authorList>
    </citation>
    <scope>NUCLEOTIDE SEQUENCE [LARGE SCALE GENOMIC DNA]</scope>
    <source>
        <strain evidence="1">Clone GOH B32 T37-40</strain>
    </source>
</reference>
<name>A0AAD4WVV4_PRUDU</name>
<sequence length="204" mass="23185">MSHPGINSAVARYCPLWAPLAALTVLFLGTHKQLPSGSPILGLLWPPTRLTSELAEPSKDYVVRMNPNDRDAKIITFRPFYFSLAFDFQYRGSLRRCSIPWGVLLVSVLRTSIGWSSALILRCLKFDFDFDFEFNFDVDLGFEYVFDFDSKSTDIMSHDDNRLGKRGKTIDLFFKKNGNDNKDTPSAIPKELTQLGSQVVEQFV</sequence>
<keyword evidence="2" id="KW-1185">Reference proteome</keyword>
<proteinExistence type="predicted"/>
<protein>
    <submittedName>
        <fullName evidence="1">Uncharacterized protein</fullName>
    </submittedName>
</protein>
<evidence type="ECO:0000313" key="1">
    <source>
        <dbReference type="EMBL" id="KAI5350096.1"/>
    </source>
</evidence>
<gene>
    <name evidence="1" type="ORF">L3X38_002987</name>
</gene>
<organism evidence="1 2">
    <name type="scientific">Prunus dulcis</name>
    <name type="common">Almond</name>
    <name type="synonym">Amygdalus dulcis</name>
    <dbReference type="NCBI Taxonomy" id="3755"/>
    <lineage>
        <taxon>Eukaryota</taxon>
        <taxon>Viridiplantae</taxon>
        <taxon>Streptophyta</taxon>
        <taxon>Embryophyta</taxon>
        <taxon>Tracheophyta</taxon>
        <taxon>Spermatophyta</taxon>
        <taxon>Magnoliopsida</taxon>
        <taxon>eudicotyledons</taxon>
        <taxon>Gunneridae</taxon>
        <taxon>Pentapetalae</taxon>
        <taxon>rosids</taxon>
        <taxon>fabids</taxon>
        <taxon>Rosales</taxon>
        <taxon>Rosaceae</taxon>
        <taxon>Amygdaloideae</taxon>
        <taxon>Amygdaleae</taxon>
        <taxon>Prunus</taxon>
    </lineage>
</organism>
<dbReference type="EMBL" id="JAJFAZ020000001">
    <property type="protein sequence ID" value="KAI5350096.1"/>
    <property type="molecule type" value="Genomic_DNA"/>
</dbReference>
<accession>A0AAD4WVV4</accession>